<dbReference type="GO" id="GO:0005886">
    <property type="term" value="C:plasma membrane"/>
    <property type="evidence" value="ECO:0007669"/>
    <property type="project" value="UniProtKB-SubCell"/>
</dbReference>
<sequence length="656" mass="69225">MSTTTRGALNNSSRTWPKRALALFLLLVVVLYALVLFTGPKSISPKLGIDLQGGTRVTLVPQGQEPTQDQLQQARTILEQRVNGMGVSGSEVVINGNTLVITVPGEDTAQAQAVGQTSKLLFRPVNTTMIPDVAALPETLEDMANRWVEYRVLTPEQANESLKRFVDGVNMQSQQMGTGGEPLKVPTVSATPKPEPDNSIAQGQFRDETIEMLLADRQSDDPTTIAAASGLLQCMPGSTTVDPVAGLDDPAKVFATCDLSTGQAYVLDPAPLLEGIDDPAGTRLTGNEIDTESPITGGLNPQTGQMEIAFAFKTGDGPNGSATWAKLTQDNLQQQVAITLDSSIISAPVIQGATPYGAATSITGDFTQEEATSLANNLKYGALPLSFTGENGEPGGTTEVVPPTLGKAALQAGLIAGLVGLVLVAAYALFYFRAFGLVSLVTLVGAGVLTYGSIVLLGRWIGYSLDLSGIAGLVIGVGATADSFVVYYERIKDELLEGRTFRSATTKAWERARGTIVTGNAVTLIGSVIVYFLAIGEVKGFAFTLGLTTVFDLVVSFLIMAPLMQLAARRPRWAKPSMNGLGGIFSLVEERRSHGHYAKPARDTARTEKPSHKSSAAVTGAAVVTQTRTDGSGSSGDDSKDEPRSEVETLGEEEEK</sequence>
<evidence type="ECO:0000256" key="5">
    <source>
        <dbReference type="ARBA" id="ARBA00022927"/>
    </source>
</evidence>
<dbReference type="Pfam" id="PF22599">
    <property type="entry name" value="SecDF_P1_head"/>
    <property type="match status" value="1"/>
</dbReference>
<dbReference type="Pfam" id="PF02355">
    <property type="entry name" value="SecD_SecF_C"/>
    <property type="match status" value="1"/>
</dbReference>
<feature type="transmembrane region" description="Helical" evidence="9">
    <location>
        <begin position="467"/>
        <end position="488"/>
    </location>
</feature>
<dbReference type="HAMAP" id="MF_01463_B">
    <property type="entry name" value="SecD_B"/>
    <property type="match status" value="1"/>
</dbReference>
<dbReference type="Gene3D" id="3.30.1360.200">
    <property type="match status" value="1"/>
</dbReference>
<evidence type="ECO:0000256" key="7">
    <source>
        <dbReference type="ARBA" id="ARBA00023010"/>
    </source>
</evidence>
<evidence type="ECO:0000256" key="10">
    <source>
        <dbReference type="SAM" id="MobiDB-lite"/>
    </source>
</evidence>
<evidence type="ECO:0000256" key="6">
    <source>
        <dbReference type="ARBA" id="ARBA00022989"/>
    </source>
</evidence>
<comment type="subcellular location">
    <subcellularLocation>
        <location evidence="1 9">Cell membrane</location>
        <topology evidence="1 9">Multi-pass membrane protein</topology>
    </subcellularLocation>
</comment>
<dbReference type="NCBIfam" id="TIGR01129">
    <property type="entry name" value="secD"/>
    <property type="match status" value="1"/>
</dbReference>
<keyword evidence="3 9" id="KW-1003">Cell membrane</keyword>
<dbReference type="InterPro" id="IPR005791">
    <property type="entry name" value="SecD"/>
</dbReference>
<dbReference type="EMBL" id="CP039247">
    <property type="protein sequence ID" value="QCB28549.1"/>
    <property type="molecule type" value="Genomic_DNA"/>
</dbReference>
<feature type="compositionally biased region" description="Low complexity" evidence="10">
    <location>
        <begin position="616"/>
        <end position="636"/>
    </location>
</feature>
<dbReference type="Pfam" id="PF21760">
    <property type="entry name" value="SecD_1st"/>
    <property type="match status" value="1"/>
</dbReference>
<evidence type="ECO:0000256" key="2">
    <source>
        <dbReference type="ARBA" id="ARBA00022448"/>
    </source>
</evidence>
<evidence type="ECO:0000313" key="15">
    <source>
        <dbReference type="Proteomes" id="UP000296352"/>
    </source>
</evidence>
<feature type="transmembrane region" description="Helical" evidence="9">
    <location>
        <begin position="516"/>
        <end position="535"/>
    </location>
</feature>
<evidence type="ECO:0000313" key="14">
    <source>
        <dbReference type="EMBL" id="QCB28549.1"/>
    </source>
</evidence>
<feature type="transmembrane region" description="Helical" evidence="9">
    <location>
        <begin position="408"/>
        <end position="430"/>
    </location>
</feature>
<dbReference type="InterPro" id="IPR055344">
    <property type="entry name" value="SecD_SecF_C_bact"/>
</dbReference>
<dbReference type="NCBIfam" id="TIGR00916">
    <property type="entry name" value="2A0604s01"/>
    <property type="match status" value="1"/>
</dbReference>
<keyword evidence="4 9" id="KW-0812">Transmembrane</keyword>
<comment type="subunit">
    <text evidence="9">Forms a complex with SecF. Part of the essential Sec protein translocation apparatus which comprises SecA, SecYEG and auxiliary proteins SecDF. Other proteins may also be involved.</text>
</comment>
<dbReference type="GO" id="GO:0065002">
    <property type="term" value="P:intracellular protein transmembrane transport"/>
    <property type="evidence" value="ECO:0007669"/>
    <property type="project" value="UniProtKB-UniRule"/>
</dbReference>
<keyword evidence="15" id="KW-1185">Reference proteome</keyword>
<feature type="domain" description="Protein translocase subunit SecDF P1" evidence="12">
    <location>
        <begin position="71"/>
        <end position="126"/>
    </location>
</feature>
<feature type="transmembrane region" description="Helical" evidence="9">
    <location>
        <begin position="541"/>
        <end position="563"/>
    </location>
</feature>
<dbReference type="OrthoDB" id="5240379at2"/>
<feature type="compositionally biased region" description="Basic and acidic residues" evidence="10">
    <location>
        <begin position="600"/>
        <end position="611"/>
    </location>
</feature>
<evidence type="ECO:0000259" key="13">
    <source>
        <dbReference type="Pfam" id="PF22599"/>
    </source>
</evidence>
<evidence type="ECO:0000256" key="4">
    <source>
        <dbReference type="ARBA" id="ARBA00022692"/>
    </source>
</evidence>
<evidence type="ECO:0000256" key="9">
    <source>
        <dbReference type="HAMAP-Rule" id="MF_01463"/>
    </source>
</evidence>
<comment type="function">
    <text evidence="9">Part of the Sec protein translocase complex. Interacts with the SecYEG preprotein conducting channel. SecDF uses the proton motive force (PMF) to complete protein translocation after the ATP-dependent function of SecA.</text>
</comment>
<evidence type="ECO:0000256" key="1">
    <source>
        <dbReference type="ARBA" id="ARBA00004651"/>
    </source>
</evidence>
<dbReference type="GO" id="GO:0015450">
    <property type="term" value="F:protein-transporting ATPase activity"/>
    <property type="evidence" value="ECO:0007669"/>
    <property type="project" value="InterPro"/>
</dbReference>
<feature type="domain" description="SecDF P1 head subdomain" evidence="13">
    <location>
        <begin position="296"/>
        <end position="384"/>
    </location>
</feature>
<gene>
    <name evidence="9" type="primary">secD</name>
    <name evidence="14" type="ORF">CENDO_06350</name>
</gene>
<dbReference type="InterPro" id="IPR048634">
    <property type="entry name" value="SecD_SecF_C"/>
</dbReference>
<dbReference type="RefSeq" id="WP_136141274.1">
    <property type="nucleotide sequence ID" value="NZ_CP039247.1"/>
</dbReference>
<organism evidence="14 15">
    <name type="scientific">Corynebacterium endometrii</name>
    <dbReference type="NCBI Taxonomy" id="2488819"/>
    <lineage>
        <taxon>Bacteria</taxon>
        <taxon>Bacillati</taxon>
        <taxon>Actinomycetota</taxon>
        <taxon>Actinomycetes</taxon>
        <taxon>Mycobacteriales</taxon>
        <taxon>Corynebacteriaceae</taxon>
        <taxon>Corynebacterium</taxon>
    </lineage>
</organism>
<dbReference type="GO" id="GO:0006605">
    <property type="term" value="P:protein targeting"/>
    <property type="evidence" value="ECO:0007669"/>
    <property type="project" value="UniProtKB-UniRule"/>
</dbReference>
<proteinExistence type="inferred from homology"/>
<evidence type="ECO:0000259" key="12">
    <source>
        <dbReference type="Pfam" id="PF21760"/>
    </source>
</evidence>
<keyword evidence="7 9" id="KW-0811">Translocation</keyword>
<evidence type="ECO:0000259" key="11">
    <source>
        <dbReference type="Pfam" id="PF02355"/>
    </source>
</evidence>
<keyword evidence="8 9" id="KW-0472">Membrane</keyword>
<evidence type="ECO:0000256" key="8">
    <source>
        <dbReference type="ARBA" id="ARBA00023136"/>
    </source>
</evidence>
<feature type="transmembrane region" description="Helical" evidence="9">
    <location>
        <begin position="437"/>
        <end position="461"/>
    </location>
</feature>
<feature type="domain" description="Protein export membrane protein SecD/SecF C-terminal" evidence="11">
    <location>
        <begin position="398"/>
        <end position="566"/>
    </location>
</feature>
<keyword evidence="2 9" id="KW-0813">Transport</keyword>
<feature type="compositionally biased region" description="Basic and acidic residues" evidence="10">
    <location>
        <begin position="637"/>
        <end position="647"/>
    </location>
</feature>
<dbReference type="KEGG" id="cee:CENDO_06350"/>
<dbReference type="Gene3D" id="1.20.1640.10">
    <property type="entry name" value="Multidrug efflux transporter AcrB transmembrane domain"/>
    <property type="match status" value="1"/>
</dbReference>
<dbReference type="InterPro" id="IPR022813">
    <property type="entry name" value="SecD/SecF_arch_bac"/>
</dbReference>
<comment type="similarity">
    <text evidence="9">Belongs to the SecD/SecF family. SecD subfamily.</text>
</comment>
<accession>A0A4P7QG66</accession>
<evidence type="ECO:0000256" key="3">
    <source>
        <dbReference type="ARBA" id="ARBA00022475"/>
    </source>
</evidence>
<keyword evidence="6 9" id="KW-1133">Transmembrane helix</keyword>
<dbReference type="Gene3D" id="3.30.70.3220">
    <property type="match status" value="1"/>
</dbReference>
<feature type="region of interest" description="Disordered" evidence="10">
    <location>
        <begin position="596"/>
        <end position="656"/>
    </location>
</feature>
<dbReference type="Proteomes" id="UP000296352">
    <property type="component" value="Chromosome"/>
</dbReference>
<dbReference type="AlphaFoldDB" id="A0A4P7QG66"/>
<dbReference type="InterPro" id="IPR048631">
    <property type="entry name" value="SecD_1st"/>
</dbReference>
<protein>
    <recommendedName>
        <fullName evidence="9">Protein translocase subunit SecD</fullName>
    </recommendedName>
</protein>
<dbReference type="InterPro" id="IPR054384">
    <property type="entry name" value="SecDF_P1_head"/>
</dbReference>
<feature type="transmembrane region" description="Helical" evidence="9">
    <location>
        <begin position="20"/>
        <end position="39"/>
    </location>
</feature>
<dbReference type="GO" id="GO:0043952">
    <property type="term" value="P:protein transport by the Sec complex"/>
    <property type="evidence" value="ECO:0007669"/>
    <property type="project" value="UniProtKB-UniRule"/>
</dbReference>
<keyword evidence="5 9" id="KW-0653">Protein transport</keyword>
<name>A0A4P7QG66_9CORY</name>
<dbReference type="PANTHER" id="PTHR30081">
    <property type="entry name" value="PROTEIN-EXPORT MEMBRANE PROTEIN SEC"/>
    <property type="match status" value="1"/>
</dbReference>
<reference evidence="14 15" key="1">
    <citation type="submission" date="2019-04" db="EMBL/GenBank/DDBJ databases">
        <title>Corynebacterium endometrii sp. nov., isolated from the uterus of a cow with endometritis.</title>
        <authorList>
            <person name="Ballas P."/>
            <person name="Ruckert C."/>
            <person name="Wagener K."/>
            <person name="Drillich M."/>
            <person name="Kaempfer P."/>
            <person name="Busse H.-J."/>
            <person name="Ehling-Schulz M."/>
        </authorList>
    </citation>
    <scope>NUCLEOTIDE SEQUENCE [LARGE SCALE GENOMIC DNA]</scope>
    <source>
        <strain evidence="14 15">LMM-1653</strain>
    </source>
</reference>
<dbReference type="PANTHER" id="PTHR30081:SF1">
    <property type="entry name" value="PROTEIN TRANSLOCASE SUBUNIT SECD"/>
    <property type="match status" value="1"/>
</dbReference>
<dbReference type="SUPFAM" id="SSF82866">
    <property type="entry name" value="Multidrug efflux transporter AcrB transmembrane domain"/>
    <property type="match status" value="1"/>
</dbReference>